<name>A0A9P1N7D1_9PELO</name>
<dbReference type="EMBL" id="CANHGI010000005">
    <property type="protein sequence ID" value="CAI5450791.1"/>
    <property type="molecule type" value="Genomic_DNA"/>
</dbReference>
<gene>
    <name evidence="1" type="ORF">CAMP_LOCUS13428</name>
</gene>
<organism evidence="1 2">
    <name type="scientific">Caenorhabditis angaria</name>
    <dbReference type="NCBI Taxonomy" id="860376"/>
    <lineage>
        <taxon>Eukaryota</taxon>
        <taxon>Metazoa</taxon>
        <taxon>Ecdysozoa</taxon>
        <taxon>Nematoda</taxon>
        <taxon>Chromadorea</taxon>
        <taxon>Rhabditida</taxon>
        <taxon>Rhabditina</taxon>
        <taxon>Rhabditomorpha</taxon>
        <taxon>Rhabditoidea</taxon>
        <taxon>Rhabditidae</taxon>
        <taxon>Peloderinae</taxon>
        <taxon>Caenorhabditis</taxon>
    </lineage>
</organism>
<protein>
    <submittedName>
        <fullName evidence="1">Uncharacterized protein</fullName>
    </submittedName>
</protein>
<reference evidence="1" key="1">
    <citation type="submission" date="2022-11" db="EMBL/GenBank/DDBJ databases">
        <authorList>
            <person name="Kikuchi T."/>
        </authorList>
    </citation>
    <scope>NUCLEOTIDE SEQUENCE</scope>
    <source>
        <strain evidence="1">PS1010</strain>
    </source>
</reference>
<evidence type="ECO:0000313" key="2">
    <source>
        <dbReference type="Proteomes" id="UP001152747"/>
    </source>
</evidence>
<accession>A0A9P1N7D1</accession>
<dbReference type="Proteomes" id="UP001152747">
    <property type="component" value="Unassembled WGS sequence"/>
</dbReference>
<evidence type="ECO:0000313" key="1">
    <source>
        <dbReference type="EMBL" id="CAI5450791.1"/>
    </source>
</evidence>
<dbReference type="AlphaFoldDB" id="A0A9P1N7D1"/>
<proteinExistence type="predicted"/>
<keyword evidence="2" id="KW-1185">Reference proteome</keyword>
<comment type="caution">
    <text evidence="1">The sequence shown here is derived from an EMBL/GenBank/DDBJ whole genome shotgun (WGS) entry which is preliminary data.</text>
</comment>
<sequence length="241" mass="27793">MDLFYLVIAPNYKIVFSNSTKKSIISRDMFYRVLLAPGDVAIHNISVERHKQPKNTEKLELDVYLGGVAICVFMLKKFGGIYKIYKERHISINQNYNYPLDSIMINDTAIAWNVARNLTKGYENAVRYKNLKEMSRYLVSPYHITFTDLFKKTHVHEYSHRHILKQYSTVNGEVPVGSLIITRAILKPNSNWHVEFDAHYNLIDNTFLAVTLGNGYIIMSEIQKTSTKNELPILDGLNSVD</sequence>